<gene>
    <name evidence="18" type="ORF">RGD00_04400</name>
</gene>
<evidence type="ECO:0000256" key="7">
    <source>
        <dbReference type="ARBA" id="ARBA00022679"/>
    </source>
</evidence>
<dbReference type="PANTHER" id="PTHR44936:SF5">
    <property type="entry name" value="SENSOR HISTIDINE KINASE ENVZ"/>
    <property type="match status" value="1"/>
</dbReference>
<dbReference type="Proteomes" id="UP001247754">
    <property type="component" value="Unassembled WGS sequence"/>
</dbReference>
<keyword evidence="5" id="KW-0997">Cell inner membrane</keyword>
<evidence type="ECO:0000256" key="14">
    <source>
        <dbReference type="ARBA" id="ARBA00023136"/>
    </source>
</evidence>
<dbReference type="InterPro" id="IPR003660">
    <property type="entry name" value="HAMP_dom"/>
</dbReference>
<evidence type="ECO:0000256" key="10">
    <source>
        <dbReference type="ARBA" id="ARBA00022777"/>
    </source>
</evidence>
<feature type="domain" description="Histidine kinase" evidence="16">
    <location>
        <begin position="247"/>
        <end position="446"/>
    </location>
</feature>
<dbReference type="SMART" id="SM00304">
    <property type="entry name" value="HAMP"/>
    <property type="match status" value="1"/>
</dbReference>
<evidence type="ECO:0000256" key="3">
    <source>
        <dbReference type="ARBA" id="ARBA00012438"/>
    </source>
</evidence>
<feature type="transmembrane region" description="Helical" evidence="15">
    <location>
        <begin position="13"/>
        <end position="37"/>
    </location>
</feature>
<evidence type="ECO:0000256" key="15">
    <source>
        <dbReference type="SAM" id="Phobius"/>
    </source>
</evidence>
<dbReference type="Gene3D" id="3.30.565.10">
    <property type="entry name" value="Histidine kinase-like ATPase, C-terminal domain"/>
    <property type="match status" value="1"/>
</dbReference>
<dbReference type="InterPro" id="IPR003661">
    <property type="entry name" value="HisK_dim/P_dom"/>
</dbReference>
<dbReference type="RefSeq" id="WP_310456078.1">
    <property type="nucleotide sequence ID" value="NZ_JAVKPH010000003.1"/>
</dbReference>
<evidence type="ECO:0000256" key="9">
    <source>
        <dbReference type="ARBA" id="ARBA00022741"/>
    </source>
</evidence>
<keyword evidence="10" id="KW-0418">Kinase</keyword>
<dbReference type="EMBL" id="JAVKPH010000003">
    <property type="protein sequence ID" value="MDR5651830.1"/>
    <property type="molecule type" value="Genomic_DNA"/>
</dbReference>
<keyword evidence="7" id="KW-0808">Transferase</keyword>
<keyword evidence="4" id="KW-1003">Cell membrane</keyword>
<evidence type="ECO:0000256" key="4">
    <source>
        <dbReference type="ARBA" id="ARBA00022475"/>
    </source>
</evidence>
<dbReference type="PROSITE" id="PS50885">
    <property type="entry name" value="HAMP"/>
    <property type="match status" value="1"/>
</dbReference>
<dbReference type="EC" id="2.7.13.3" evidence="3"/>
<evidence type="ECO:0000256" key="13">
    <source>
        <dbReference type="ARBA" id="ARBA00023012"/>
    </source>
</evidence>
<dbReference type="SUPFAM" id="SSF55874">
    <property type="entry name" value="ATPase domain of HSP90 chaperone/DNA topoisomerase II/histidine kinase"/>
    <property type="match status" value="1"/>
</dbReference>
<evidence type="ECO:0000256" key="2">
    <source>
        <dbReference type="ARBA" id="ARBA00004429"/>
    </source>
</evidence>
<dbReference type="InterPro" id="IPR050980">
    <property type="entry name" value="2C_sensor_his_kinase"/>
</dbReference>
<dbReference type="PROSITE" id="PS50109">
    <property type="entry name" value="HIS_KIN"/>
    <property type="match status" value="1"/>
</dbReference>
<dbReference type="SMART" id="SM00387">
    <property type="entry name" value="HATPase_c"/>
    <property type="match status" value="1"/>
</dbReference>
<keyword evidence="11 18" id="KW-0067">ATP-binding</keyword>
<dbReference type="InterPro" id="IPR036097">
    <property type="entry name" value="HisK_dim/P_sf"/>
</dbReference>
<feature type="domain" description="HAMP" evidence="17">
    <location>
        <begin position="188"/>
        <end position="239"/>
    </location>
</feature>
<dbReference type="InterPro" id="IPR004358">
    <property type="entry name" value="Sig_transdc_His_kin-like_C"/>
</dbReference>
<comment type="catalytic activity">
    <reaction evidence="1">
        <text>ATP + protein L-histidine = ADP + protein N-phospho-L-histidine.</text>
        <dbReference type="EC" id="2.7.13.3"/>
    </reaction>
</comment>
<dbReference type="SMART" id="SM00388">
    <property type="entry name" value="HisKA"/>
    <property type="match status" value="1"/>
</dbReference>
<keyword evidence="8 15" id="KW-0812">Transmembrane</keyword>
<evidence type="ECO:0000256" key="8">
    <source>
        <dbReference type="ARBA" id="ARBA00022692"/>
    </source>
</evidence>
<evidence type="ECO:0000256" key="11">
    <source>
        <dbReference type="ARBA" id="ARBA00022840"/>
    </source>
</evidence>
<proteinExistence type="predicted"/>
<accession>A0ABU1F4N8</accession>
<dbReference type="Pfam" id="PF00672">
    <property type="entry name" value="HAMP"/>
    <property type="match status" value="1"/>
</dbReference>
<dbReference type="InterPro" id="IPR003594">
    <property type="entry name" value="HATPase_dom"/>
</dbReference>
<keyword evidence="14 15" id="KW-0472">Membrane</keyword>
<dbReference type="Pfam" id="PF00512">
    <property type="entry name" value="HisKA"/>
    <property type="match status" value="1"/>
</dbReference>
<evidence type="ECO:0000259" key="16">
    <source>
        <dbReference type="PROSITE" id="PS50109"/>
    </source>
</evidence>
<feature type="transmembrane region" description="Helical" evidence="15">
    <location>
        <begin position="168"/>
        <end position="187"/>
    </location>
</feature>
<evidence type="ECO:0000259" key="17">
    <source>
        <dbReference type="PROSITE" id="PS50885"/>
    </source>
</evidence>
<keyword evidence="19" id="KW-1185">Reference proteome</keyword>
<keyword evidence="12 15" id="KW-1133">Transmembrane helix</keyword>
<name>A0ABU1F4N8_9RHOB</name>
<keyword evidence="9" id="KW-0547">Nucleotide-binding</keyword>
<dbReference type="CDD" id="cd00082">
    <property type="entry name" value="HisKA"/>
    <property type="match status" value="1"/>
</dbReference>
<keyword evidence="13" id="KW-0902">Two-component regulatory system</keyword>
<organism evidence="18 19">
    <name type="scientific">Ruixingdingia sedimenti</name>
    <dbReference type="NCBI Taxonomy" id="3073604"/>
    <lineage>
        <taxon>Bacteria</taxon>
        <taxon>Pseudomonadati</taxon>
        <taxon>Pseudomonadota</taxon>
        <taxon>Alphaproteobacteria</taxon>
        <taxon>Rhodobacterales</taxon>
        <taxon>Paracoccaceae</taxon>
        <taxon>Ruixingdingia</taxon>
    </lineage>
</organism>
<dbReference type="Gene3D" id="1.10.287.130">
    <property type="match status" value="1"/>
</dbReference>
<reference evidence="18 19" key="1">
    <citation type="submission" date="2023-09" db="EMBL/GenBank/DDBJ databases">
        <title>Xinfangfangia sedmenti sp. nov., isolated the sedment.</title>
        <authorList>
            <person name="Xu L."/>
        </authorList>
    </citation>
    <scope>NUCLEOTIDE SEQUENCE [LARGE SCALE GENOMIC DNA]</scope>
    <source>
        <strain evidence="18 19">LG-4</strain>
    </source>
</reference>
<dbReference type="InterPro" id="IPR005467">
    <property type="entry name" value="His_kinase_dom"/>
</dbReference>
<evidence type="ECO:0000256" key="6">
    <source>
        <dbReference type="ARBA" id="ARBA00022553"/>
    </source>
</evidence>
<evidence type="ECO:0000256" key="12">
    <source>
        <dbReference type="ARBA" id="ARBA00022989"/>
    </source>
</evidence>
<evidence type="ECO:0000256" key="1">
    <source>
        <dbReference type="ARBA" id="ARBA00000085"/>
    </source>
</evidence>
<evidence type="ECO:0000313" key="18">
    <source>
        <dbReference type="EMBL" id="MDR5651830.1"/>
    </source>
</evidence>
<sequence>MTDWPRPRLPRGLYGRAALILIVPIVTIQLLVSIAFLQRHFEGVTRQMTEGVEAEIRAVLAETRAVPPGDWPGGAVAAADRLAAPMRLRVTDGAGVAPGDRRVFWDISGRTIIATLHADMPEVRGVDLTVTDPVTGRREVRVLIDAGPGPLAVVVDRRRLSASNPHQLLVLMIGAGILLTVIAYIFLRAQLRPIKRLADAAEAFGKGRVLPYKPRGAQEVRAAGAAFVEMRARIERQIEQRTLLLSGVSHDLRTPLTRLKLGLAMLDDGEEVEALSADVAEMERIIDDFLAFARGDATEAAQQTDVSALVEDVVGRARRAGQPVTLIPGAEPVTMQLRPDAVARALGNLIGNAVRHGTRAEVSMETSGRELRLVVEDDGPGIPRERREEALRPFTRLDSARNANRGGGAGLGLAIAADIARSHGGVLRLSDSRRLGGLRAELALAR</sequence>
<keyword evidence="6" id="KW-0597">Phosphoprotein</keyword>
<evidence type="ECO:0000313" key="19">
    <source>
        <dbReference type="Proteomes" id="UP001247754"/>
    </source>
</evidence>
<evidence type="ECO:0000256" key="5">
    <source>
        <dbReference type="ARBA" id="ARBA00022519"/>
    </source>
</evidence>
<comment type="caution">
    <text evidence="18">The sequence shown here is derived from an EMBL/GenBank/DDBJ whole genome shotgun (WGS) entry which is preliminary data.</text>
</comment>
<dbReference type="PANTHER" id="PTHR44936">
    <property type="entry name" value="SENSOR PROTEIN CREC"/>
    <property type="match status" value="1"/>
</dbReference>
<dbReference type="InterPro" id="IPR036890">
    <property type="entry name" value="HATPase_C_sf"/>
</dbReference>
<protein>
    <recommendedName>
        <fullName evidence="3">histidine kinase</fullName>
        <ecNumber evidence="3">2.7.13.3</ecNumber>
    </recommendedName>
</protein>
<dbReference type="Pfam" id="PF02518">
    <property type="entry name" value="HATPase_c"/>
    <property type="match status" value="1"/>
</dbReference>
<dbReference type="PRINTS" id="PR00344">
    <property type="entry name" value="BCTRLSENSOR"/>
</dbReference>
<dbReference type="GO" id="GO:0005524">
    <property type="term" value="F:ATP binding"/>
    <property type="evidence" value="ECO:0007669"/>
    <property type="project" value="UniProtKB-KW"/>
</dbReference>
<dbReference type="SUPFAM" id="SSF47384">
    <property type="entry name" value="Homodimeric domain of signal transducing histidine kinase"/>
    <property type="match status" value="1"/>
</dbReference>
<comment type="subcellular location">
    <subcellularLocation>
        <location evidence="2">Cell inner membrane</location>
        <topology evidence="2">Multi-pass membrane protein</topology>
    </subcellularLocation>
</comment>